<dbReference type="AlphaFoldDB" id="A0AAN7FBX5"/>
<dbReference type="InterPro" id="IPR036546">
    <property type="entry name" value="MED15_KIX"/>
</dbReference>
<dbReference type="FunFam" id="1.10.246.20:FF:000003">
    <property type="entry name" value="Mediator of RNA polymerase II transcription subunit 15a"/>
    <property type="match status" value="1"/>
</dbReference>
<dbReference type="InterPro" id="IPR036529">
    <property type="entry name" value="KIX_dom_sf"/>
</dbReference>
<dbReference type="Pfam" id="PF00646">
    <property type="entry name" value="F-box"/>
    <property type="match status" value="1"/>
</dbReference>
<dbReference type="Proteomes" id="UP001324115">
    <property type="component" value="Unassembled WGS sequence"/>
</dbReference>
<evidence type="ECO:0000259" key="4">
    <source>
        <dbReference type="PROSITE" id="PS50181"/>
    </source>
</evidence>
<dbReference type="EMBL" id="JAXUIC010000005">
    <property type="protein sequence ID" value="KAK4590190.1"/>
    <property type="molecule type" value="Genomic_DNA"/>
</dbReference>
<dbReference type="Gene3D" id="1.10.246.20">
    <property type="entry name" value="Coactivator CBP, KIX domain"/>
    <property type="match status" value="1"/>
</dbReference>
<accession>A0AAN7FBX5</accession>
<dbReference type="PROSITE" id="PS50181">
    <property type="entry name" value="FBOX"/>
    <property type="match status" value="1"/>
</dbReference>
<comment type="caution">
    <text evidence="5">The sequence shown here is derived from an EMBL/GenBank/DDBJ whole genome shotgun (WGS) entry which is preliminary data.</text>
</comment>
<dbReference type="GO" id="GO:0031490">
    <property type="term" value="F:chromatin DNA binding"/>
    <property type="evidence" value="ECO:0007669"/>
    <property type="project" value="InterPro"/>
</dbReference>
<evidence type="ECO:0000256" key="2">
    <source>
        <dbReference type="ARBA" id="ARBA00023242"/>
    </source>
</evidence>
<feature type="compositionally biased region" description="Gly residues" evidence="3">
    <location>
        <begin position="15"/>
        <end position="36"/>
    </location>
</feature>
<feature type="region of interest" description="Disordered" evidence="3">
    <location>
        <begin position="208"/>
        <end position="237"/>
    </location>
</feature>
<dbReference type="InterPro" id="IPR001810">
    <property type="entry name" value="F-box_dom"/>
</dbReference>
<dbReference type="CDD" id="cd09917">
    <property type="entry name" value="F-box_SF"/>
    <property type="match status" value="1"/>
</dbReference>
<evidence type="ECO:0000313" key="6">
    <source>
        <dbReference type="Proteomes" id="UP001324115"/>
    </source>
</evidence>
<feature type="domain" description="F-box" evidence="4">
    <location>
        <begin position="97"/>
        <end position="146"/>
    </location>
</feature>
<protein>
    <recommendedName>
        <fullName evidence="4">F-box domain-containing protein</fullName>
    </recommendedName>
</protein>
<dbReference type="GO" id="GO:0003713">
    <property type="term" value="F:transcription coactivator activity"/>
    <property type="evidence" value="ECO:0007669"/>
    <property type="project" value="InterPro"/>
</dbReference>
<dbReference type="InterPro" id="IPR044661">
    <property type="entry name" value="MED15a/b/c-like"/>
</dbReference>
<keyword evidence="6" id="KW-1185">Reference proteome</keyword>
<dbReference type="PANTHER" id="PTHR33137:SF4">
    <property type="entry name" value="MEDIATOR OF RNA POLYMERASE II TRANSCRIPTION SUBUNIT 15A-RELATED"/>
    <property type="match status" value="1"/>
</dbReference>
<dbReference type="SUPFAM" id="SSF81383">
    <property type="entry name" value="F-box domain"/>
    <property type="match status" value="1"/>
</dbReference>
<name>A0AAN7FBX5_QUERU</name>
<evidence type="ECO:0000256" key="3">
    <source>
        <dbReference type="SAM" id="MobiDB-lite"/>
    </source>
</evidence>
<dbReference type="Pfam" id="PF16987">
    <property type="entry name" value="KIX_2"/>
    <property type="match status" value="1"/>
</dbReference>
<keyword evidence="2" id="KW-0539">Nucleus</keyword>
<evidence type="ECO:0000256" key="1">
    <source>
        <dbReference type="ARBA" id="ARBA00004123"/>
    </source>
</evidence>
<organism evidence="5 6">
    <name type="scientific">Quercus rubra</name>
    <name type="common">Northern red oak</name>
    <name type="synonym">Quercus borealis</name>
    <dbReference type="NCBI Taxonomy" id="3512"/>
    <lineage>
        <taxon>Eukaryota</taxon>
        <taxon>Viridiplantae</taxon>
        <taxon>Streptophyta</taxon>
        <taxon>Embryophyta</taxon>
        <taxon>Tracheophyta</taxon>
        <taxon>Spermatophyta</taxon>
        <taxon>Magnoliopsida</taxon>
        <taxon>eudicotyledons</taxon>
        <taxon>Gunneridae</taxon>
        <taxon>Pentapetalae</taxon>
        <taxon>rosids</taxon>
        <taxon>fabids</taxon>
        <taxon>Fagales</taxon>
        <taxon>Fagaceae</taxon>
        <taxon>Quercus</taxon>
    </lineage>
</organism>
<comment type="subcellular location">
    <subcellularLocation>
        <location evidence="1">Nucleus</location>
    </subcellularLocation>
</comment>
<sequence length="344" mass="38523">MDNNNWRPNPSQGPVVGGGGGVGGGGVGAPGRGGGEAAMDSVDWRSQLQPDSRQRIVNKIVVEDKNMRGLKRMRDFATEQVSYQKRSRNSSDIAGNCYSFNSLPNDLIRSILCKLSPSDFANILLTCRRFKGLVPISFVQPHFRQRIVNKILETLKGHLPVSGQERLHGFRKIAIRFEEKIYTAATSQSDYLRKISLKMLTMETKSQNPIGNALPSNSAGNSSKSPDADYSTAQTGHANGADWQEKVYQKIETMKDLFLPEISEMYQEIAAKLQQPDSIPRQLKSDQLGKLKVFKTMLERIITFLQVSKNNISPGYKEKLRSYEKQIVNFIIAYTNRPKKPALQ</sequence>
<reference evidence="5 6" key="1">
    <citation type="journal article" date="2023" name="G3 (Bethesda)">
        <title>A haplotype-resolved chromosome-scale genome for Quercus rubra L. provides insights into the genetics of adaptive traits for red oak species.</title>
        <authorList>
            <person name="Kapoor B."/>
            <person name="Jenkins J."/>
            <person name="Schmutz J."/>
            <person name="Zhebentyayeva T."/>
            <person name="Kuelheim C."/>
            <person name="Coggeshall M."/>
            <person name="Heim C."/>
            <person name="Lasky J.R."/>
            <person name="Leites L."/>
            <person name="Islam-Faridi N."/>
            <person name="Romero-Severson J."/>
            <person name="DeLeo V.L."/>
            <person name="Lucas S.M."/>
            <person name="Lazic D."/>
            <person name="Gailing O."/>
            <person name="Carlson J."/>
            <person name="Staton M."/>
        </authorList>
    </citation>
    <scope>NUCLEOTIDE SEQUENCE [LARGE SCALE GENOMIC DNA]</scope>
    <source>
        <strain evidence="5">Pseudo-F2</strain>
    </source>
</reference>
<feature type="region of interest" description="Disordered" evidence="3">
    <location>
        <begin position="1"/>
        <end position="40"/>
    </location>
</feature>
<dbReference type="SUPFAM" id="SSF47040">
    <property type="entry name" value="Kix domain of CBP (creb binding protein)"/>
    <property type="match status" value="1"/>
</dbReference>
<dbReference type="InterPro" id="IPR036047">
    <property type="entry name" value="F-box-like_dom_sf"/>
</dbReference>
<dbReference type="PANTHER" id="PTHR33137">
    <property type="entry name" value="MEDIATOR OF RNA POLYMERASE II TRANSCRIPTION SUBUNIT 15A-RELATED"/>
    <property type="match status" value="1"/>
</dbReference>
<proteinExistence type="predicted"/>
<dbReference type="GO" id="GO:0005634">
    <property type="term" value="C:nucleus"/>
    <property type="evidence" value="ECO:0007669"/>
    <property type="project" value="UniProtKB-SubCell"/>
</dbReference>
<feature type="compositionally biased region" description="Polar residues" evidence="3">
    <location>
        <begin position="1"/>
        <end position="12"/>
    </location>
</feature>
<evidence type="ECO:0000313" key="5">
    <source>
        <dbReference type="EMBL" id="KAK4590190.1"/>
    </source>
</evidence>
<gene>
    <name evidence="5" type="ORF">RGQ29_020654</name>
</gene>